<comment type="caution">
    <text evidence="2">The sequence shown here is derived from an EMBL/GenBank/DDBJ whole genome shotgun (WGS) entry which is preliminary data.</text>
</comment>
<evidence type="ECO:0000256" key="1">
    <source>
        <dbReference type="SAM" id="MobiDB-lite"/>
    </source>
</evidence>
<keyword evidence="3" id="KW-1185">Reference proteome</keyword>
<evidence type="ECO:0008006" key="4">
    <source>
        <dbReference type="Google" id="ProtNLM"/>
    </source>
</evidence>
<dbReference type="RefSeq" id="WP_167184646.1">
    <property type="nucleotide sequence ID" value="NZ_JAASQL010000001.1"/>
</dbReference>
<sequence length="165" mass="19458">MKTFFKLLLINILLLASCKEEKKESPKTTITESVEHKEESFTTNKPSENTTIASKEHYICYNSDDIKDLKIWIKFNNNKATDVKYKRQKTSIALTYLKEEFIKGGAHPTIIKYYNEIIDDKLNGQYILTHSGIWDYVKYIRVKDHKEFKFTIDHNSNNYSDKPCF</sequence>
<accession>A0ABX0U9P2</accession>
<dbReference type="PROSITE" id="PS51257">
    <property type="entry name" value="PROKAR_LIPOPROTEIN"/>
    <property type="match status" value="1"/>
</dbReference>
<dbReference type="Proteomes" id="UP000745859">
    <property type="component" value="Unassembled WGS sequence"/>
</dbReference>
<organism evidence="2 3">
    <name type="scientific">Wenyingzhuangia heitensis</name>
    <dbReference type="NCBI Taxonomy" id="1487859"/>
    <lineage>
        <taxon>Bacteria</taxon>
        <taxon>Pseudomonadati</taxon>
        <taxon>Bacteroidota</taxon>
        <taxon>Flavobacteriia</taxon>
        <taxon>Flavobacteriales</taxon>
        <taxon>Flavobacteriaceae</taxon>
        <taxon>Wenyingzhuangia</taxon>
    </lineage>
</organism>
<name>A0ABX0U9P2_9FLAO</name>
<feature type="region of interest" description="Disordered" evidence="1">
    <location>
        <begin position="26"/>
        <end position="47"/>
    </location>
</feature>
<protein>
    <recommendedName>
        <fullName evidence="4">Lipoprotein</fullName>
    </recommendedName>
</protein>
<gene>
    <name evidence="2" type="ORF">FHR24_000954</name>
</gene>
<evidence type="ECO:0000313" key="3">
    <source>
        <dbReference type="Proteomes" id="UP000745859"/>
    </source>
</evidence>
<dbReference type="EMBL" id="JAASQL010000001">
    <property type="protein sequence ID" value="NIJ44515.1"/>
    <property type="molecule type" value="Genomic_DNA"/>
</dbReference>
<evidence type="ECO:0000313" key="2">
    <source>
        <dbReference type="EMBL" id="NIJ44515.1"/>
    </source>
</evidence>
<proteinExistence type="predicted"/>
<reference evidence="2 3" key="1">
    <citation type="submission" date="2020-03" db="EMBL/GenBank/DDBJ databases">
        <title>Genomic Encyclopedia of Type Strains, Phase IV (KMG-IV): sequencing the most valuable type-strain genomes for metagenomic binning, comparative biology and taxonomic classification.</title>
        <authorList>
            <person name="Goeker M."/>
        </authorList>
    </citation>
    <scope>NUCLEOTIDE SEQUENCE [LARGE SCALE GENOMIC DNA]</scope>
    <source>
        <strain evidence="2 3">DSM 101599</strain>
    </source>
</reference>